<dbReference type="SUPFAM" id="SSF53474">
    <property type="entry name" value="alpha/beta-Hydrolases"/>
    <property type="match status" value="1"/>
</dbReference>
<reference evidence="2" key="1">
    <citation type="submission" date="2014-06" db="EMBL/GenBank/DDBJ databases">
        <title>Key roles for freshwater Actinobacteria revealed by deep metagenomic sequencing.</title>
        <authorList>
            <person name="Ghai R."/>
            <person name="Mizuno C.M."/>
            <person name="Picazo A."/>
            <person name="Camacho A."/>
            <person name="Rodriguez-Valera F."/>
        </authorList>
    </citation>
    <scope>NUCLEOTIDE SEQUENCE</scope>
</reference>
<proteinExistence type="predicted"/>
<accession>A0A094QGG6</accession>
<dbReference type="InterPro" id="IPR029058">
    <property type="entry name" value="AB_hydrolase_fold"/>
</dbReference>
<dbReference type="InterPro" id="IPR050471">
    <property type="entry name" value="AB_hydrolase"/>
</dbReference>
<evidence type="ECO:0000313" key="2">
    <source>
        <dbReference type="EMBL" id="KGA21394.1"/>
    </source>
</evidence>
<dbReference type="PANTHER" id="PTHR43433:SF5">
    <property type="entry name" value="AB HYDROLASE-1 DOMAIN-CONTAINING PROTEIN"/>
    <property type="match status" value="1"/>
</dbReference>
<name>A0A094QGG6_9ZZZZ</name>
<dbReference type="InterPro" id="IPR000073">
    <property type="entry name" value="AB_hydrolase_1"/>
</dbReference>
<gene>
    <name evidence="2" type="ORF">GM51_2205</name>
</gene>
<dbReference type="Pfam" id="PF00561">
    <property type="entry name" value="Abhydrolase_1"/>
    <property type="match status" value="1"/>
</dbReference>
<dbReference type="PANTHER" id="PTHR43433">
    <property type="entry name" value="HYDROLASE, ALPHA/BETA FOLD FAMILY PROTEIN"/>
    <property type="match status" value="1"/>
</dbReference>
<protein>
    <recommendedName>
        <fullName evidence="1">AB hydrolase-1 domain-containing protein</fullName>
    </recommendedName>
</protein>
<evidence type="ECO:0000259" key="1">
    <source>
        <dbReference type="Pfam" id="PF00561"/>
    </source>
</evidence>
<organism evidence="2">
    <name type="scientific">freshwater metagenome</name>
    <dbReference type="NCBI Taxonomy" id="449393"/>
    <lineage>
        <taxon>unclassified sequences</taxon>
        <taxon>metagenomes</taxon>
        <taxon>ecological metagenomes</taxon>
    </lineage>
</organism>
<comment type="caution">
    <text evidence="2">The sequence shown here is derived from an EMBL/GenBank/DDBJ whole genome shotgun (WGS) entry which is preliminary data.</text>
</comment>
<dbReference type="AlphaFoldDB" id="A0A094QGG6"/>
<dbReference type="Gene3D" id="3.40.50.1820">
    <property type="entry name" value="alpha/beta hydrolase"/>
    <property type="match status" value="1"/>
</dbReference>
<dbReference type="EMBL" id="JNSL01000007">
    <property type="protein sequence ID" value="KGA21394.1"/>
    <property type="molecule type" value="Genomic_DNA"/>
</dbReference>
<feature type="domain" description="AB hydrolase-1" evidence="1">
    <location>
        <begin position="20"/>
        <end position="248"/>
    </location>
</feature>
<dbReference type="PRINTS" id="PR00111">
    <property type="entry name" value="ABHYDROLASE"/>
</dbReference>
<sequence length="273" mass="29589">MPVFVHEDISINYEIVGSGPRVLFFNGSGATLESAELFISALAQTCEVLAHDQRGLGKTSIPDGPYTMAQYAQDADALLNHVGWSTCAVVGMSFGGMVAQEFAVTFPQRVERLALLCTSAGGDAGASYPLHELGALSAEERNKKILLLTDSRFTEEWLASHPSDLKMMRLRAEQAAQPKADEVLRGERLQLIARIGHDVADRLHKVASPTFVMAGRFDGIAPPRNSHEIVKRIPHATMAEYEGGHMFVAQDKLALKDLRAFLSAGSAVQSVQS</sequence>